<name>A0A558DKK6_9GAMM</name>
<gene>
    <name evidence="10" type="ORF">FHP88_14660</name>
</gene>
<evidence type="ECO:0000313" key="10">
    <source>
        <dbReference type="EMBL" id="TVO71259.1"/>
    </source>
</evidence>
<dbReference type="InterPro" id="IPR003423">
    <property type="entry name" value="OMP_efflux"/>
</dbReference>
<feature type="chain" id="PRO_5022062581" evidence="9">
    <location>
        <begin position="22"/>
        <end position="435"/>
    </location>
</feature>
<keyword evidence="4" id="KW-1134">Transmembrane beta strand</keyword>
<comment type="similarity">
    <text evidence="2">Belongs to the outer membrane factor (OMF) (TC 1.B.17) family.</text>
</comment>
<keyword evidence="8" id="KW-0175">Coiled coil</keyword>
<reference evidence="10 11" key="1">
    <citation type="submission" date="2019-07" db="EMBL/GenBank/DDBJ databases">
        <title>The pathways for chlorine oxyanion respiration interact through the shared metabolite chlorate.</title>
        <authorList>
            <person name="Barnum T.P."/>
            <person name="Cheng Y."/>
            <person name="Hill K.A."/>
            <person name="Lucas L.N."/>
            <person name="Carlson H.K."/>
            <person name="Coates J.D."/>
        </authorList>
    </citation>
    <scope>NUCLEOTIDE SEQUENCE [LARGE SCALE GENOMIC DNA]</scope>
    <source>
        <strain evidence="10 11">BK-1</strain>
    </source>
</reference>
<dbReference type="InterPro" id="IPR051906">
    <property type="entry name" value="TolC-like"/>
</dbReference>
<keyword evidence="5" id="KW-0812">Transmembrane</keyword>
<keyword evidence="6" id="KW-0472">Membrane</keyword>
<dbReference type="InterPro" id="IPR010130">
    <property type="entry name" value="T1SS_OMP_TolC"/>
</dbReference>
<feature type="coiled-coil region" evidence="8">
    <location>
        <begin position="103"/>
        <end position="169"/>
    </location>
</feature>
<evidence type="ECO:0000256" key="9">
    <source>
        <dbReference type="SAM" id="SignalP"/>
    </source>
</evidence>
<comment type="subcellular location">
    <subcellularLocation>
        <location evidence="1">Cell outer membrane</location>
    </subcellularLocation>
</comment>
<keyword evidence="3" id="KW-0813">Transport</keyword>
<dbReference type="Pfam" id="PF02321">
    <property type="entry name" value="OEP"/>
    <property type="match status" value="2"/>
</dbReference>
<evidence type="ECO:0000256" key="2">
    <source>
        <dbReference type="ARBA" id="ARBA00007613"/>
    </source>
</evidence>
<keyword evidence="9" id="KW-0732">Signal</keyword>
<evidence type="ECO:0000256" key="3">
    <source>
        <dbReference type="ARBA" id="ARBA00022448"/>
    </source>
</evidence>
<keyword evidence="11" id="KW-1185">Reference proteome</keyword>
<organism evidence="10 11">
    <name type="scientific">Sedimenticola selenatireducens</name>
    <dbReference type="NCBI Taxonomy" id="191960"/>
    <lineage>
        <taxon>Bacteria</taxon>
        <taxon>Pseudomonadati</taxon>
        <taxon>Pseudomonadota</taxon>
        <taxon>Gammaproteobacteria</taxon>
        <taxon>Chromatiales</taxon>
        <taxon>Sedimenticolaceae</taxon>
        <taxon>Sedimenticola</taxon>
    </lineage>
</organism>
<dbReference type="SUPFAM" id="SSF56954">
    <property type="entry name" value="Outer membrane efflux proteins (OEP)"/>
    <property type="match status" value="1"/>
</dbReference>
<proteinExistence type="inferred from homology"/>
<evidence type="ECO:0000256" key="4">
    <source>
        <dbReference type="ARBA" id="ARBA00022452"/>
    </source>
</evidence>
<feature type="signal peptide" evidence="9">
    <location>
        <begin position="1"/>
        <end position="21"/>
    </location>
</feature>
<evidence type="ECO:0000256" key="5">
    <source>
        <dbReference type="ARBA" id="ARBA00022692"/>
    </source>
</evidence>
<dbReference type="PANTHER" id="PTHR30026">
    <property type="entry name" value="OUTER MEMBRANE PROTEIN TOLC"/>
    <property type="match status" value="1"/>
</dbReference>
<dbReference type="GO" id="GO:0015562">
    <property type="term" value="F:efflux transmembrane transporter activity"/>
    <property type="evidence" value="ECO:0007669"/>
    <property type="project" value="InterPro"/>
</dbReference>
<keyword evidence="7" id="KW-0998">Cell outer membrane</keyword>
<evidence type="ECO:0000256" key="6">
    <source>
        <dbReference type="ARBA" id="ARBA00023136"/>
    </source>
</evidence>
<evidence type="ECO:0000313" key="11">
    <source>
        <dbReference type="Proteomes" id="UP000316649"/>
    </source>
</evidence>
<dbReference type="Proteomes" id="UP000316649">
    <property type="component" value="Unassembled WGS sequence"/>
</dbReference>
<dbReference type="PANTHER" id="PTHR30026:SF20">
    <property type="entry name" value="OUTER MEMBRANE PROTEIN TOLC"/>
    <property type="match status" value="1"/>
</dbReference>
<dbReference type="NCBIfam" id="TIGR01844">
    <property type="entry name" value="type_I_sec_TolC"/>
    <property type="match status" value="1"/>
</dbReference>
<protein>
    <submittedName>
        <fullName evidence="10">TolC family outer membrane protein</fullName>
    </submittedName>
</protein>
<evidence type="ECO:0000256" key="8">
    <source>
        <dbReference type="SAM" id="Coils"/>
    </source>
</evidence>
<dbReference type="EMBL" id="VMNH01000022">
    <property type="protein sequence ID" value="TVO71259.1"/>
    <property type="molecule type" value="Genomic_DNA"/>
</dbReference>
<dbReference type="GO" id="GO:0009279">
    <property type="term" value="C:cell outer membrane"/>
    <property type="evidence" value="ECO:0007669"/>
    <property type="project" value="UniProtKB-SubCell"/>
</dbReference>
<dbReference type="GO" id="GO:0015288">
    <property type="term" value="F:porin activity"/>
    <property type="evidence" value="ECO:0007669"/>
    <property type="project" value="TreeGrafter"/>
</dbReference>
<evidence type="ECO:0000256" key="1">
    <source>
        <dbReference type="ARBA" id="ARBA00004442"/>
    </source>
</evidence>
<dbReference type="RefSeq" id="WP_144359838.1">
    <property type="nucleotide sequence ID" value="NZ_VMNH01000022.1"/>
</dbReference>
<sequence>MKKLLLPLLLGPLLGVSSVNGENLVQVYELALQHDPQLRAALATRDSALEARPQAESRFLPSVNLSSNANLIRSDVHSSASGSSLNHYGTASLSLNLSQSVYRKEYGIQLDQADKQIAQAEVTYAAEEQDLILRVAQAYFNVLSAQDMLEFAKAENAAIARQLDQSKQRFEVGLIAITDVHEAQAAFDQSRADLIQAENVLDNAWEAQQEIILQSVNQLAPLTADLPLNPPNPQNPEQWAETAQTQNLGLQATQFGVEIARMNIDVQDSGDSPTLDIVGSHALNLSSSATGSDAQTTTVGLQLNVPLYTGGAVNSRTRQARYDYEATQQNLDKQRRSVNRTVRDAYRGVMSSISTVEALKASTISAQSALEATEAGFEVGTRTMVDVLNAQRDLFRARSNYSKVRYDFILSGLQLKQATGTLTKEDLMQVNSWLQ</sequence>
<dbReference type="GO" id="GO:1990281">
    <property type="term" value="C:efflux pump complex"/>
    <property type="evidence" value="ECO:0007669"/>
    <property type="project" value="TreeGrafter"/>
</dbReference>
<dbReference type="Gene3D" id="1.20.1600.10">
    <property type="entry name" value="Outer membrane efflux proteins (OEP)"/>
    <property type="match status" value="1"/>
</dbReference>
<dbReference type="OrthoDB" id="9813458at2"/>
<comment type="caution">
    <text evidence="10">The sequence shown here is derived from an EMBL/GenBank/DDBJ whole genome shotgun (WGS) entry which is preliminary data.</text>
</comment>
<dbReference type="AlphaFoldDB" id="A0A558DKK6"/>
<accession>A0A558DKK6</accession>
<evidence type="ECO:0000256" key="7">
    <source>
        <dbReference type="ARBA" id="ARBA00023237"/>
    </source>
</evidence>